<feature type="region of interest" description="Disordered" evidence="1">
    <location>
        <begin position="62"/>
        <end position="120"/>
    </location>
</feature>
<evidence type="ECO:0000313" key="3">
    <source>
        <dbReference type="Proteomes" id="UP000182690"/>
    </source>
</evidence>
<name>A0A1H0XQ21_9MICO</name>
<sequence>MKHHAFPAECPRCHAPVLATQWDFSDLMPTHGTRRADPVEIPADIEAACIIIGRPTYNLHRRAGRPHLTRRDPEWHRRHHHGPPNAILPAHECGRPLPGTPHPLEPATTETTDTTDTTPF</sequence>
<accession>A0A1H0XQ21</accession>
<dbReference type="OrthoDB" id="5148025at2"/>
<dbReference type="RefSeq" id="WP_143025931.1">
    <property type="nucleotide sequence ID" value="NZ_FNKB01000001.1"/>
</dbReference>
<proteinExistence type="predicted"/>
<organism evidence="2 3">
    <name type="scientific">Leucobacter chromiiresistens</name>
    <dbReference type="NCBI Taxonomy" id="1079994"/>
    <lineage>
        <taxon>Bacteria</taxon>
        <taxon>Bacillati</taxon>
        <taxon>Actinomycetota</taxon>
        <taxon>Actinomycetes</taxon>
        <taxon>Micrococcales</taxon>
        <taxon>Microbacteriaceae</taxon>
        <taxon>Leucobacter</taxon>
    </lineage>
</organism>
<dbReference type="STRING" id="1079994.SAMN04488565_0037"/>
<reference evidence="2 3" key="1">
    <citation type="submission" date="2016-10" db="EMBL/GenBank/DDBJ databases">
        <authorList>
            <person name="de Groot N.N."/>
        </authorList>
    </citation>
    <scope>NUCLEOTIDE SEQUENCE [LARGE SCALE GENOMIC DNA]</scope>
    <source>
        <strain evidence="2 3">DSM 22788</strain>
    </source>
</reference>
<dbReference type="AlphaFoldDB" id="A0A1H0XQ21"/>
<evidence type="ECO:0000313" key="2">
    <source>
        <dbReference type="EMBL" id="SDQ05037.1"/>
    </source>
</evidence>
<dbReference type="Proteomes" id="UP000182690">
    <property type="component" value="Unassembled WGS sequence"/>
</dbReference>
<dbReference type="EMBL" id="FNKB01000001">
    <property type="protein sequence ID" value="SDQ05037.1"/>
    <property type="molecule type" value="Genomic_DNA"/>
</dbReference>
<protein>
    <submittedName>
        <fullName evidence="2">Uncharacterized protein</fullName>
    </submittedName>
</protein>
<evidence type="ECO:0000256" key="1">
    <source>
        <dbReference type="SAM" id="MobiDB-lite"/>
    </source>
</evidence>
<gene>
    <name evidence="2" type="ORF">SAMN04488565_0037</name>
</gene>
<feature type="compositionally biased region" description="Low complexity" evidence="1">
    <location>
        <begin position="108"/>
        <end position="120"/>
    </location>
</feature>